<dbReference type="Gene3D" id="4.10.240.10">
    <property type="entry name" value="Zn(2)-C6 fungal-type DNA-binding domain"/>
    <property type="match status" value="1"/>
</dbReference>
<dbReference type="SUPFAM" id="SSF57701">
    <property type="entry name" value="Zn2/Cys6 DNA-binding domain"/>
    <property type="match status" value="1"/>
</dbReference>
<evidence type="ECO:0000313" key="3">
    <source>
        <dbReference type="Proteomes" id="UP000053477"/>
    </source>
</evidence>
<dbReference type="InterPro" id="IPR001138">
    <property type="entry name" value="Zn2Cys6_DnaBD"/>
</dbReference>
<dbReference type="InParanoid" id="A0A0H2R726"/>
<protein>
    <recommendedName>
        <fullName evidence="1">Zn(2)-C6 fungal-type domain-containing protein</fullName>
    </recommendedName>
</protein>
<dbReference type="GO" id="GO:0008270">
    <property type="term" value="F:zinc ion binding"/>
    <property type="evidence" value="ECO:0007669"/>
    <property type="project" value="InterPro"/>
</dbReference>
<name>A0A0H2R726_9AGAM</name>
<proteinExistence type="predicted"/>
<accession>A0A0H2R726</accession>
<gene>
    <name evidence="2" type="ORF">SCHPADRAFT_660604</name>
</gene>
<reference evidence="2 3" key="1">
    <citation type="submission" date="2015-04" db="EMBL/GenBank/DDBJ databases">
        <title>Complete genome sequence of Schizopora paradoxa KUC8140, a cosmopolitan wood degrader in East Asia.</title>
        <authorList>
            <consortium name="DOE Joint Genome Institute"/>
            <person name="Min B."/>
            <person name="Park H."/>
            <person name="Jang Y."/>
            <person name="Kim J.-J."/>
            <person name="Kim K.H."/>
            <person name="Pangilinan J."/>
            <person name="Lipzen A."/>
            <person name="Riley R."/>
            <person name="Grigoriev I.V."/>
            <person name="Spatafora J.W."/>
            <person name="Choi I.-G."/>
        </authorList>
    </citation>
    <scope>NUCLEOTIDE SEQUENCE [LARGE SCALE GENOMIC DNA]</scope>
    <source>
        <strain evidence="2 3">KUC8140</strain>
    </source>
</reference>
<dbReference type="PROSITE" id="PS00463">
    <property type="entry name" value="ZN2_CY6_FUNGAL_1"/>
    <property type="match status" value="1"/>
</dbReference>
<organism evidence="2 3">
    <name type="scientific">Schizopora paradoxa</name>
    <dbReference type="NCBI Taxonomy" id="27342"/>
    <lineage>
        <taxon>Eukaryota</taxon>
        <taxon>Fungi</taxon>
        <taxon>Dikarya</taxon>
        <taxon>Basidiomycota</taxon>
        <taxon>Agaricomycotina</taxon>
        <taxon>Agaricomycetes</taxon>
        <taxon>Hymenochaetales</taxon>
        <taxon>Schizoporaceae</taxon>
        <taxon>Schizopora</taxon>
    </lineage>
</organism>
<dbReference type="GO" id="GO:0000981">
    <property type="term" value="F:DNA-binding transcription factor activity, RNA polymerase II-specific"/>
    <property type="evidence" value="ECO:0007669"/>
    <property type="project" value="InterPro"/>
</dbReference>
<sequence length="86" mass="9833">MPGTKQVVDASRTKNPRRNPYPCDFCSHSRHRCDGVAPSGTCSTCQRRKRPCTYSKYLKGNVGEHMIFRQYSPKAECSQEDQENYG</sequence>
<dbReference type="AlphaFoldDB" id="A0A0H2R726"/>
<dbReference type="Pfam" id="PF00172">
    <property type="entry name" value="Zn_clus"/>
    <property type="match status" value="1"/>
</dbReference>
<evidence type="ECO:0000259" key="1">
    <source>
        <dbReference type="PROSITE" id="PS50048"/>
    </source>
</evidence>
<dbReference type="Proteomes" id="UP000053477">
    <property type="component" value="Unassembled WGS sequence"/>
</dbReference>
<dbReference type="EMBL" id="KQ086156">
    <property type="protein sequence ID" value="KLO07162.1"/>
    <property type="molecule type" value="Genomic_DNA"/>
</dbReference>
<dbReference type="PROSITE" id="PS50048">
    <property type="entry name" value="ZN2_CY6_FUNGAL_2"/>
    <property type="match status" value="1"/>
</dbReference>
<dbReference type="InterPro" id="IPR036864">
    <property type="entry name" value="Zn2-C6_fun-type_DNA-bd_sf"/>
</dbReference>
<keyword evidence="3" id="KW-1185">Reference proteome</keyword>
<evidence type="ECO:0000313" key="2">
    <source>
        <dbReference type="EMBL" id="KLO07162.1"/>
    </source>
</evidence>
<feature type="domain" description="Zn(2)-C6 fungal-type" evidence="1">
    <location>
        <begin position="22"/>
        <end position="54"/>
    </location>
</feature>
<dbReference type="SMART" id="SM00066">
    <property type="entry name" value="GAL4"/>
    <property type="match status" value="1"/>
</dbReference>